<evidence type="ECO:0000256" key="1">
    <source>
        <dbReference type="SAM" id="Phobius"/>
    </source>
</evidence>
<dbReference type="EMBL" id="JBELOE010000136">
    <property type="protein sequence ID" value="MER2491592.1"/>
    <property type="molecule type" value="Genomic_DNA"/>
</dbReference>
<name>A0ABV1RFP1_9ALTE</name>
<organism evidence="2 3">
    <name type="scientific">Catenovulum sediminis</name>
    <dbReference type="NCBI Taxonomy" id="1740262"/>
    <lineage>
        <taxon>Bacteria</taxon>
        <taxon>Pseudomonadati</taxon>
        <taxon>Pseudomonadota</taxon>
        <taxon>Gammaproteobacteria</taxon>
        <taxon>Alteromonadales</taxon>
        <taxon>Alteromonadaceae</taxon>
        <taxon>Catenovulum</taxon>
    </lineage>
</organism>
<dbReference type="InterPro" id="IPR005625">
    <property type="entry name" value="PepSY-ass_TM"/>
</dbReference>
<dbReference type="SUPFAM" id="SSF81342">
    <property type="entry name" value="Transmembrane di-heme cytochromes"/>
    <property type="match status" value="1"/>
</dbReference>
<dbReference type="Proteomes" id="UP001467690">
    <property type="component" value="Unassembled WGS sequence"/>
</dbReference>
<keyword evidence="3" id="KW-1185">Reference proteome</keyword>
<keyword evidence="1" id="KW-1133">Transmembrane helix</keyword>
<feature type="transmembrane region" description="Helical" evidence="1">
    <location>
        <begin position="151"/>
        <end position="172"/>
    </location>
</feature>
<dbReference type="PANTHER" id="PTHR34219:SF1">
    <property type="entry name" value="PEPSY DOMAIN-CONTAINING PROTEIN"/>
    <property type="match status" value="1"/>
</dbReference>
<feature type="transmembrane region" description="Helical" evidence="1">
    <location>
        <begin position="370"/>
        <end position="391"/>
    </location>
</feature>
<accession>A0ABV1RFP1</accession>
<dbReference type="Pfam" id="PF03929">
    <property type="entry name" value="PepSY_TM"/>
    <property type="match status" value="1"/>
</dbReference>
<protein>
    <submittedName>
        <fullName evidence="2">PepSY domain-containing protein</fullName>
    </submittedName>
</protein>
<proteinExistence type="predicted"/>
<feature type="transmembrane region" description="Helical" evidence="1">
    <location>
        <begin position="411"/>
        <end position="444"/>
    </location>
</feature>
<feature type="transmembrane region" description="Helical" evidence="1">
    <location>
        <begin position="192"/>
        <end position="215"/>
    </location>
</feature>
<reference evidence="2 3" key="1">
    <citation type="submission" date="2024-06" db="EMBL/GenBank/DDBJ databases">
        <authorList>
            <person name="Chen R.Y."/>
        </authorList>
    </citation>
    <scope>NUCLEOTIDE SEQUENCE [LARGE SCALE GENOMIC DNA]</scope>
    <source>
        <strain evidence="2 3">D2</strain>
    </source>
</reference>
<comment type="caution">
    <text evidence="2">The sequence shown here is derived from an EMBL/GenBank/DDBJ whole genome shotgun (WGS) entry which is preliminary data.</text>
</comment>
<keyword evidence="1" id="KW-0812">Transmembrane</keyword>
<dbReference type="InterPro" id="IPR016174">
    <property type="entry name" value="Di-haem_cyt_TM"/>
</dbReference>
<evidence type="ECO:0000313" key="3">
    <source>
        <dbReference type="Proteomes" id="UP001467690"/>
    </source>
</evidence>
<dbReference type="PANTHER" id="PTHR34219">
    <property type="entry name" value="IRON-REGULATED INNER MEMBRANE PROTEIN-RELATED"/>
    <property type="match status" value="1"/>
</dbReference>
<feature type="transmembrane region" description="Helical" evidence="1">
    <location>
        <begin position="20"/>
        <end position="41"/>
    </location>
</feature>
<sequence length="460" mass="52644">MKTRVAYSKLQQRVWRWHFYAGLMVIPFALILALSGSLYLFKPQISAFYDEQINKTIPTGQVAKNAQPLNADRLLDITLQRYPNAQLKKYFPTDADDPSVEMEIKTNTGHKKLWVNKYNGELIAEKNVADLPLNIVKNIHGELLAGNKGSYLVEFMACWMIVLLISGLYLWWPNKTLLPNFKSNNKREVWRSLHTSLGIWFSLLILVFLLTGLPWTQVWGEGFKRIQNLIQLKNPGQEWNVTLTSSPSEHVHDDGLDLWTTQNKAENVTLVSQHNTQQQSAVSLQRILQKPTVQKMHMPIEVYPPKMENGVWTVRSMTQYRPDRVTVHFDKWSGEEIMRITFADYNTLKQVVALGISLHEGALFGWLNQLLGVLVTLAIILLSVSGFIIWWKRKPQGKLAAPKKPAATPITFAMTVAITVLAVFLPLVGLSIIAVFIFELSWYLISKLKVKRKKHKRLYG</sequence>
<keyword evidence="1" id="KW-0472">Membrane</keyword>
<dbReference type="RefSeq" id="WP_350401185.1">
    <property type="nucleotide sequence ID" value="NZ_JBELOE010000136.1"/>
</dbReference>
<gene>
    <name evidence="2" type="ORF">ABS311_06825</name>
</gene>
<evidence type="ECO:0000313" key="2">
    <source>
        <dbReference type="EMBL" id="MER2491592.1"/>
    </source>
</evidence>